<sequence>MTENTDDQTSTSEKLSLFITSKLDAIVSMERDISTDLTNVRDLLEIVPEEYRFASEKEVQELRKVMEKYDNKLETSDDQLTYLKKRQLANLALFIWTLFLIAHPNLGWMTSGWAYLVYVSIYVGLFALTEPVTAQNAEEEDEDDWEESMTSEEMKSWQRAILLACTHESGILTEVYRHSRMLWVQSLFVDTILITYFLIRTAACFFVSIPHRNLWIHAEGSAFYVLCAVFFLFVVHNPLAKGLAGKMHRICNYFLMLGVMDNSL</sequence>
<feature type="transmembrane region" description="Helical" evidence="2">
    <location>
        <begin position="88"/>
        <end position="106"/>
    </location>
</feature>
<evidence type="ECO:0000313" key="4">
    <source>
        <dbReference type="Proteomes" id="UP000008068"/>
    </source>
</evidence>
<dbReference type="InParanoid" id="G0MBX0"/>
<proteinExistence type="predicted"/>
<dbReference type="AlphaFoldDB" id="G0MBX0"/>
<evidence type="ECO:0000256" key="1">
    <source>
        <dbReference type="SAM" id="Coils"/>
    </source>
</evidence>
<evidence type="ECO:0000313" key="3">
    <source>
        <dbReference type="EMBL" id="EGT45727.1"/>
    </source>
</evidence>
<organism evidence="4">
    <name type="scientific">Caenorhabditis brenneri</name>
    <name type="common">Nematode worm</name>
    <dbReference type="NCBI Taxonomy" id="135651"/>
    <lineage>
        <taxon>Eukaryota</taxon>
        <taxon>Metazoa</taxon>
        <taxon>Ecdysozoa</taxon>
        <taxon>Nematoda</taxon>
        <taxon>Chromadorea</taxon>
        <taxon>Rhabditida</taxon>
        <taxon>Rhabditina</taxon>
        <taxon>Rhabditomorpha</taxon>
        <taxon>Rhabditoidea</taxon>
        <taxon>Rhabditidae</taxon>
        <taxon>Peloderinae</taxon>
        <taxon>Caenorhabditis</taxon>
    </lineage>
</organism>
<dbReference type="Proteomes" id="UP000008068">
    <property type="component" value="Unassembled WGS sequence"/>
</dbReference>
<protein>
    <submittedName>
        <fullName evidence="3">Uncharacterized protein</fullName>
    </submittedName>
</protein>
<keyword evidence="2" id="KW-0812">Transmembrane</keyword>
<keyword evidence="4" id="KW-1185">Reference proteome</keyword>
<reference evidence="4" key="1">
    <citation type="submission" date="2011-07" db="EMBL/GenBank/DDBJ databases">
        <authorList>
            <consortium name="Caenorhabditis brenneri Sequencing and Analysis Consortium"/>
            <person name="Wilson R.K."/>
        </authorList>
    </citation>
    <scope>NUCLEOTIDE SEQUENCE [LARGE SCALE GENOMIC DNA]</scope>
    <source>
        <strain evidence="4">PB2801</strain>
    </source>
</reference>
<name>G0MBX0_CAEBE</name>
<dbReference type="HOGENOM" id="CLU_1054576_0_0_1"/>
<accession>G0MBX0</accession>
<evidence type="ECO:0000256" key="2">
    <source>
        <dbReference type="SAM" id="Phobius"/>
    </source>
</evidence>
<feature type="transmembrane region" description="Helical" evidence="2">
    <location>
        <begin position="221"/>
        <end position="240"/>
    </location>
</feature>
<keyword evidence="2" id="KW-1133">Transmembrane helix</keyword>
<keyword evidence="2" id="KW-0472">Membrane</keyword>
<dbReference type="EMBL" id="GL379789">
    <property type="protein sequence ID" value="EGT45727.1"/>
    <property type="molecule type" value="Genomic_DNA"/>
</dbReference>
<keyword evidence="1" id="KW-0175">Coiled coil</keyword>
<feature type="transmembrane region" description="Helical" evidence="2">
    <location>
        <begin position="187"/>
        <end position="209"/>
    </location>
</feature>
<feature type="transmembrane region" description="Helical" evidence="2">
    <location>
        <begin position="112"/>
        <end position="129"/>
    </location>
</feature>
<feature type="coiled-coil region" evidence="1">
    <location>
        <begin position="52"/>
        <end position="79"/>
    </location>
</feature>
<gene>
    <name evidence="3" type="ORF">CAEBREN_07080</name>
</gene>